<reference evidence="2 3" key="1">
    <citation type="submission" date="2020-02" db="EMBL/GenBank/DDBJ databases">
        <title>Sequencing the genomes of 1000 actinobacteria strains.</title>
        <authorList>
            <person name="Klenk H.-P."/>
        </authorList>
    </citation>
    <scope>NUCLEOTIDE SEQUENCE [LARGE SCALE GENOMIC DNA]</scope>
    <source>
        <strain evidence="2 3">DSM 19609</strain>
    </source>
</reference>
<feature type="region of interest" description="Disordered" evidence="1">
    <location>
        <begin position="1"/>
        <end position="66"/>
    </location>
</feature>
<evidence type="ECO:0000313" key="2">
    <source>
        <dbReference type="EMBL" id="NIH56943.1"/>
    </source>
</evidence>
<evidence type="ECO:0000256" key="1">
    <source>
        <dbReference type="SAM" id="MobiDB-lite"/>
    </source>
</evidence>
<dbReference type="InterPro" id="IPR022183">
    <property type="entry name" value="DUF3710"/>
</dbReference>
<dbReference type="EMBL" id="JAAMOZ010000001">
    <property type="protein sequence ID" value="NIH56943.1"/>
    <property type="molecule type" value="Genomic_DNA"/>
</dbReference>
<proteinExistence type="predicted"/>
<dbReference type="Proteomes" id="UP000749311">
    <property type="component" value="Unassembled WGS sequence"/>
</dbReference>
<keyword evidence="3" id="KW-1185">Reference proteome</keyword>
<organism evidence="2 3">
    <name type="scientific">Brooklawnia cerclae</name>
    <dbReference type="NCBI Taxonomy" id="349934"/>
    <lineage>
        <taxon>Bacteria</taxon>
        <taxon>Bacillati</taxon>
        <taxon>Actinomycetota</taxon>
        <taxon>Actinomycetes</taxon>
        <taxon>Propionibacteriales</taxon>
        <taxon>Propionibacteriaceae</taxon>
        <taxon>Brooklawnia</taxon>
    </lineage>
</organism>
<feature type="compositionally biased region" description="Basic residues" evidence="1">
    <location>
        <begin position="1"/>
        <end position="10"/>
    </location>
</feature>
<evidence type="ECO:0000313" key="3">
    <source>
        <dbReference type="Proteomes" id="UP000749311"/>
    </source>
</evidence>
<feature type="compositionally biased region" description="Acidic residues" evidence="1">
    <location>
        <begin position="42"/>
        <end position="66"/>
    </location>
</feature>
<sequence>MIFGRFRHKKAESSDTDLVEDEDLTQDDPDEDDESPARALDEATDDEAAEEDTPTDDEPAAAEPADEWEALDAGKDWREDGPFDISEVDLEADEVERLDFGCVVLTPFEGMQMQLQVDQQTRRVQAALVKAGPSAIEVALFAAPAHTSTLGQIRDEMSAATEKAGGTVTLVEGPFGTEVRRVIPLNDPKGNRVYHVSRTWFAQGPKWLLRGVIMGDAAQAEGIDGPSELLYEFFSNTVVRRDNEPRVPGDLIPMTLPKSLATSVPGGDGDAEAPTADAQD</sequence>
<feature type="region of interest" description="Disordered" evidence="1">
    <location>
        <begin position="245"/>
        <end position="280"/>
    </location>
</feature>
<evidence type="ECO:0008006" key="4">
    <source>
        <dbReference type="Google" id="ProtNLM"/>
    </source>
</evidence>
<gene>
    <name evidence="2" type="ORF">FB473_001588</name>
</gene>
<comment type="caution">
    <text evidence="2">The sequence shown here is derived from an EMBL/GenBank/DDBJ whole genome shotgun (WGS) entry which is preliminary data.</text>
</comment>
<dbReference type="Pfam" id="PF12502">
    <property type="entry name" value="DUF3710"/>
    <property type="match status" value="1"/>
</dbReference>
<feature type="compositionally biased region" description="Acidic residues" evidence="1">
    <location>
        <begin position="14"/>
        <end position="34"/>
    </location>
</feature>
<protein>
    <recommendedName>
        <fullName evidence="4">DUF3710 domain-containing protein</fullName>
    </recommendedName>
</protein>
<accession>A0ABX0SEW7</accession>
<name>A0ABX0SEW7_9ACTN</name>